<keyword evidence="2" id="KW-1185">Reference proteome</keyword>
<comment type="caution">
    <text evidence="1">The sequence shown here is derived from an EMBL/GenBank/DDBJ whole genome shotgun (WGS) entry which is preliminary data.</text>
</comment>
<gene>
    <name evidence="1" type="ORF">PanWU01x14_095820</name>
</gene>
<organism evidence="1 2">
    <name type="scientific">Parasponia andersonii</name>
    <name type="common">Sponia andersonii</name>
    <dbReference type="NCBI Taxonomy" id="3476"/>
    <lineage>
        <taxon>Eukaryota</taxon>
        <taxon>Viridiplantae</taxon>
        <taxon>Streptophyta</taxon>
        <taxon>Embryophyta</taxon>
        <taxon>Tracheophyta</taxon>
        <taxon>Spermatophyta</taxon>
        <taxon>Magnoliopsida</taxon>
        <taxon>eudicotyledons</taxon>
        <taxon>Gunneridae</taxon>
        <taxon>Pentapetalae</taxon>
        <taxon>rosids</taxon>
        <taxon>fabids</taxon>
        <taxon>Rosales</taxon>
        <taxon>Cannabaceae</taxon>
        <taxon>Parasponia</taxon>
    </lineage>
</organism>
<feature type="non-terminal residue" evidence="1">
    <location>
        <position position="1"/>
    </location>
</feature>
<proteinExistence type="predicted"/>
<evidence type="ECO:0000313" key="1">
    <source>
        <dbReference type="EMBL" id="PON68430.1"/>
    </source>
</evidence>
<accession>A0A2P5D552</accession>
<sequence length="301" mass="32295">AVGVDDDLTPRQACIPMRASNDETARRVEVEDGLLVQVLLRDHGLNDVLLKIRGNLIIRHGLIMLSRDEDGVDPNRDHRTTVIVVFNSDLGLPVGPEPRAGPVLANLGEAGAELGGQDMAERHQFRGLIGGVAEHVALITRTDLLGPLGEMAMDALGNVGALLLNVDEDLAVVGVEADVVGDEADGAAGVADDLFVVDIGLGRDLAEDHDHVGLGAGLAGHLAVRVLSQACVEDRIRDLVAELVRVALVHGFGREQEGLRHFDDPIWFLFTEAQSKTNKFQPSKNKASRSNNKIYNLLCCN</sequence>
<dbReference type="OrthoDB" id="1726583at2759"/>
<name>A0A2P5D552_PARAD</name>
<evidence type="ECO:0000313" key="2">
    <source>
        <dbReference type="Proteomes" id="UP000237105"/>
    </source>
</evidence>
<reference evidence="2" key="1">
    <citation type="submission" date="2016-06" db="EMBL/GenBank/DDBJ databases">
        <title>Parallel loss of symbiosis genes in relatives of nitrogen-fixing non-legume Parasponia.</title>
        <authorList>
            <person name="Van Velzen R."/>
            <person name="Holmer R."/>
            <person name="Bu F."/>
            <person name="Rutten L."/>
            <person name="Van Zeijl A."/>
            <person name="Liu W."/>
            <person name="Santuari L."/>
            <person name="Cao Q."/>
            <person name="Sharma T."/>
            <person name="Shen D."/>
            <person name="Roswanjaya Y."/>
            <person name="Wardhani T."/>
            <person name="Kalhor M.S."/>
            <person name="Jansen J."/>
            <person name="Van den Hoogen J."/>
            <person name="Gungor B."/>
            <person name="Hartog M."/>
            <person name="Hontelez J."/>
            <person name="Verver J."/>
            <person name="Yang W.-C."/>
            <person name="Schijlen E."/>
            <person name="Repin R."/>
            <person name="Schilthuizen M."/>
            <person name="Schranz E."/>
            <person name="Heidstra R."/>
            <person name="Miyata K."/>
            <person name="Fedorova E."/>
            <person name="Kohlen W."/>
            <person name="Bisseling T."/>
            <person name="Smit S."/>
            <person name="Geurts R."/>
        </authorList>
    </citation>
    <scope>NUCLEOTIDE SEQUENCE [LARGE SCALE GENOMIC DNA]</scope>
    <source>
        <strain evidence="2">cv. WU1-14</strain>
    </source>
</reference>
<dbReference type="STRING" id="3476.A0A2P5D552"/>
<dbReference type="EMBL" id="JXTB01000063">
    <property type="protein sequence ID" value="PON68430.1"/>
    <property type="molecule type" value="Genomic_DNA"/>
</dbReference>
<dbReference type="Proteomes" id="UP000237105">
    <property type="component" value="Unassembled WGS sequence"/>
</dbReference>
<dbReference type="AlphaFoldDB" id="A0A2P5D552"/>
<protein>
    <submittedName>
        <fullName evidence="1">Uncharacterized protein</fullName>
    </submittedName>
</protein>